<organism evidence="1 2">
    <name type="scientific">Flavobacterium aquariorum</name>
    <dbReference type="NCBI Taxonomy" id="2217670"/>
    <lineage>
        <taxon>Bacteria</taxon>
        <taxon>Pseudomonadati</taxon>
        <taxon>Bacteroidota</taxon>
        <taxon>Flavobacteriia</taxon>
        <taxon>Flavobacteriales</taxon>
        <taxon>Flavobacteriaceae</taxon>
        <taxon>Flavobacterium</taxon>
    </lineage>
</organism>
<name>A0A2W7TTW1_9FLAO</name>
<keyword evidence="2" id="KW-1185">Reference proteome</keyword>
<reference evidence="1 2" key="1">
    <citation type="submission" date="2018-06" db="EMBL/GenBank/DDBJ databases">
        <title>Flavobacterium sp IMCC34762, genome.</title>
        <authorList>
            <person name="Joung Y."/>
            <person name="Cho J."/>
            <person name="Song J."/>
        </authorList>
    </citation>
    <scope>NUCLEOTIDE SEQUENCE [LARGE SCALE GENOMIC DNA]</scope>
    <source>
        <strain evidence="1 2">IMCC34762</strain>
    </source>
</reference>
<dbReference type="OrthoDB" id="5702951at2"/>
<sequence>MDKFYKIVILLIVSLNASCQMKNKYEWDSYTCQPRLSVKGNENVYCVEFVRGDIITLEGIPATLPFGGSSGRWGDSGKSWTSQHGTPIGADVIYYAGYEDKFYHLKTDFPVEEMKKAVDTTYQYYDDNHEKFSGLIFGFAPQGMVVVWKEYGVIRIELGRYQAEVITDDKELEKKLFRDWSMNREEVKARDFMPNASCAQWDMYRKRYTFRVVMQNENPNLRLFQYCFTNYNGEQDIIFMPPLPATSYDNRALPQILEMDWETSGRERFRGNIFLNEKVIFEKFKNFKAEDKQEFEVKISKDNKKLELFLNNQPVEVDSVRIYKGSVMYKGSY</sequence>
<dbReference type="EMBL" id="QKXH01000005">
    <property type="protein sequence ID" value="PZX93701.1"/>
    <property type="molecule type" value="Genomic_DNA"/>
</dbReference>
<evidence type="ECO:0000313" key="1">
    <source>
        <dbReference type="EMBL" id="PZX93701.1"/>
    </source>
</evidence>
<accession>A0A2W7TTW1</accession>
<dbReference type="InterPro" id="IPR021326">
    <property type="entry name" value="DUF2931"/>
</dbReference>
<dbReference type="Proteomes" id="UP000249177">
    <property type="component" value="Unassembled WGS sequence"/>
</dbReference>
<evidence type="ECO:0008006" key="3">
    <source>
        <dbReference type="Google" id="ProtNLM"/>
    </source>
</evidence>
<dbReference type="AlphaFoldDB" id="A0A2W7TTW1"/>
<evidence type="ECO:0000313" key="2">
    <source>
        <dbReference type="Proteomes" id="UP000249177"/>
    </source>
</evidence>
<dbReference type="Pfam" id="PF11153">
    <property type="entry name" value="DUF2931"/>
    <property type="match status" value="1"/>
</dbReference>
<protein>
    <recommendedName>
        <fullName evidence="3">DUF2931 domain-containing protein</fullName>
    </recommendedName>
</protein>
<proteinExistence type="predicted"/>
<comment type="caution">
    <text evidence="1">The sequence shown here is derived from an EMBL/GenBank/DDBJ whole genome shotgun (WGS) entry which is preliminary data.</text>
</comment>
<gene>
    <name evidence="1" type="ORF">DOS84_09875</name>
</gene>